<evidence type="ECO:0000313" key="4">
    <source>
        <dbReference type="EMBL" id="OUR83361.1"/>
    </source>
</evidence>
<dbReference type="Pfam" id="PF05598">
    <property type="entry name" value="DUF772"/>
    <property type="match status" value="1"/>
</dbReference>
<dbReference type="EMBL" id="MAAF01000028">
    <property type="protein sequence ID" value="OUR83361.1"/>
    <property type="molecule type" value="Genomic_DNA"/>
</dbReference>
<evidence type="ECO:0000256" key="1">
    <source>
        <dbReference type="SAM" id="Coils"/>
    </source>
</evidence>
<accession>A0A1Y5EL01</accession>
<dbReference type="PANTHER" id="PTHR33408">
    <property type="entry name" value="TRANSPOSASE"/>
    <property type="match status" value="1"/>
</dbReference>
<dbReference type="InterPro" id="IPR047629">
    <property type="entry name" value="IS1182_transpos"/>
</dbReference>
<gene>
    <name evidence="4" type="ORF">A9Q75_04765</name>
</gene>
<dbReference type="InterPro" id="IPR025668">
    <property type="entry name" value="Tnp_DDE_dom"/>
</dbReference>
<dbReference type="InterPro" id="IPR008490">
    <property type="entry name" value="Transposase_InsH_N"/>
</dbReference>
<sequence length="478" mass="54689">MSRHIKGLSRSQATLFPEMLEDFISKENPVRVIDVFVDGLDLEHLGFKGVQSKPTGRPDCHPAILLKIYIYSYLNRIQSSRCLERETQRNVELMWLTERLSPDFKTIADFRKDNRLGIKNTCNTFVQMCHKLKMFNDATVAIDGSKFRASNNKDNNYTPSKVKFHIDRVEKNINNYLQQLEHSDSQENSLSDIANIEAKLHLLKQHLVDLKDMALAVNNHPDKQISTTDPDCRLMKTQGMTRAVCYKIQSSVDTKHHLIVAHEVTNTTDRGQLCNMTKQTLEALGQSVTTVLADKGYYSRQDIKDTQDLGVMTLVPKTDTSGSEKKGIFNKSLFKYNRDIDVYICPAGNELQHRFNAIETGLDIKIYFNGMACKNCTTQSQCTRSKKDPRRMRRWVHEADMEKMKALLKATPDAMLQRKQTVEHPFGTIKLWAGASHLLTRGLKNVSTELNLHVLAYNLKRMLSIFGTEKLMQELMVA</sequence>
<feature type="domain" description="Transposase InsH N-terminal" evidence="2">
    <location>
        <begin position="19"/>
        <end position="112"/>
    </location>
</feature>
<comment type="caution">
    <text evidence="4">The sequence shown here is derived from an EMBL/GenBank/DDBJ whole genome shotgun (WGS) entry which is preliminary data.</text>
</comment>
<evidence type="ECO:0000313" key="5">
    <source>
        <dbReference type="Proteomes" id="UP000243053"/>
    </source>
</evidence>
<feature type="coiled-coil region" evidence="1">
    <location>
        <begin position="166"/>
        <end position="213"/>
    </location>
</feature>
<feature type="domain" description="Transposase DDE" evidence="3">
    <location>
        <begin position="344"/>
        <end position="463"/>
    </location>
</feature>
<dbReference type="AlphaFoldDB" id="A0A1Y5EL01"/>
<protein>
    <submittedName>
        <fullName evidence="4">IS1182 family transposase</fullName>
    </submittedName>
</protein>
<dbReference type="Pfam" id="PF13751">
    <property type="entry name" value="DDE_Tnp_1_6"/>
    <property type="match status" value="1"/>
</dbReference>
<dbReference type="PANTHER" id="PTHR33408:SF2">
    <property type="entry name" value="TRANSPOSASE DDE DOMAIN-CONTAINING PROTEIN"/>
    <property type="match status" value="1"/>
</dbReference>
<dbReference type="NCBIfam" id="NF033551">
    <property type="entry name" value="transpos_IS1182"/>
    <property type="match status" value="1"/>
</dbReference>
<dbReference type="Proteomes" id="UP000243053">
    <property type="component" value="Unassembled WGS sequence"/>
</dbReference>
<name>A0A1Y5EL01_COLPS</name>
<organism evidence="4 5">
    <name type="scientific">Colwellia psychrerythraea</name>
    <name type="common">Vibrio psychroerythus</name>
    <dbReference type="NCBI Taxonomy" id="28229"/>
    <lineage>
        <taxon>Bacteria</taxon>
        <taxon>Pseudomonadati</taxon>
        <taxon>Pseudomonadota</taxon>
        <taxon>Gammaproteobacteria</taxon>
        <taxon>Alteromonadales</taxon>
        <taxon>Colwelliaceae</taxon>
        <taxon>Colwellia</taxon>
    </lineage>
</organism>
<evidence type="ECO:0000259" key="2">
    <source>
        <dbReference type="Pfam" id="PF05598"/>
    </source>
</evidence>
<reference evidence="5" key="1">
    <citation type="journal article" date="2017" name="Proc. Natl. Acad. Sci. U.S.A.">
        <title>Simulation of Deepwater Horizon oil plume reveals substrate specialization within a complex community of hydrocarbon degraders.</title>
        <authorList>
            <person name="Hu P."/>
            <person name="Dubinsky E.A."/>
            <person name="Probst A.J."/>
            <person name="Wang J."/>
            <person name="Sieber C.M.K."/>
            <person name="Tom L.M."/>
            <person name="Gardinali P."/>
            <person name="Banfield J.F."/>
            <person name="Atlas R.M."/>
            <person name="Andersen G.L."/>
        </authorList>
    </citation>
    <scope>NUCLEOTIDE SEQUENCE [LARGE SCALE GENOMIC DNA]</scope>
</reference>
<proteinExistence type="predicted"/>
<evidence type="ECO:0000259" key="3">
    <source>
        <dbReference type="Pfam" id="PF13751"/>
    </source>
</evidence>
<keyword evidence="1" id="KW-0175">Coiled coil</keyword>